<protein>
    <submittedName>
        <fullName evidence="3">Uncharacterized protein</fullName>
    </submittedName>
</protein>
<feature type="chain" id="PRO_5011536229" evidence="2">
    <location>
        <begin position="30"/>
        <end position="65"/>
    </location>
</feature>
<keyword evidence="2" id="KW-0732">Signal</keyword>
<evidence type="ECO:0000256" key="1">
    <source>
        <dbReference type="SAM" id="MobiDB-lite"/>
    </source>
</evidence>
<organism evidence="3 4">
    <name type="scientific">Streptomyces melanosporofaciens</name>
    <dbReference type="NCBI Taxonomy" id="67327"/>
    <lineage>
        <taxon>Bacteria</taxon>
        <taxon>Bacillati</taxon>
        <taxon>Actinomycetota</taxon>
        <taxon>Actinomycetes</taxon>
        <taxon>Kitasatosporales</taxon>
        <taxon>Streptomycetaceae</taxon>
        <taxon>Streptomyces</taxon>
        <taxon>Streptomyces violaceusniger group</taxon>
    </lineage>
</organism>
<keyword evidence="4" id="KW-1185">Reference proteome</keyword>
<dbReference type="Proteomes" id="UP000198609">
    <property type="component" value="Unassembled WGS sequence"/>
</dbReference>
<dbReference type="AlphaFoldDB" id="A0A1H4SKD3"/>
<reference evidence="4" key="1">
    <citation type="submission" date="2016-10" db="EMBL/GenBank/DDBJ databases">
        <authorList>
            <person name="Varghese N."/>
            <person name="Submissions S."/>
        </authorList>
    </citation>
    <scope>NUCLEOTIDE SEQUENCE [LARGE SCALE GENOMIC DNA]</scope>
    <source>
        <strain evidence="4">DSM 40318</strain>
    </source>
</reference>
<dbReference type="EMBL" id="FNST01000002">
    <property type="protein sequence ID" value="SEC44291.1"/>
    <property type="molecule type" value="Genomic_DNA"/>
</dbReference>
<evidence type="ECO:0000256" key="2">
    <source>
        <dbReference type="SAM" id="SignalP"/>
    </source>
</evidence>
<accession>A0A1H4SKD3</accession>
<evidence type="ECO:0000313" key="4">
    <source>
        <dbReference type="Proteomes" id="UP000198609"/>
    </source>
</evidence>
<evidence type="ECO:0000313" key="3">
    <source>
        <dbReference type="EMBL" id="SEC44291.1"/>
    </source>
</evidence>
<name>A0A1H4SKD3_STRMJ</name>
<feature type="signal peptide" evidence="2">
    <location>
        <begin position="1"/>
        <end position="29"/>
    </location>
</feature>
<feature type="region of interest" description="Disordered" evidence="1">
    <location>
        <begin position="45"/>
        <end position="65"/>
    </location>
</feature>
<sequence>MTRATKGIATLIIAIGAAVGATSQTAAFAAASDSHTPIVGVDSSEYATAAAPAPQGEGHAPTSPQ</sequence>
<proteinExistence type="predicted"/>
<gene>
    <name evidence="3" type="ORF">SAMN04490356_4171</name>
</gene>